<dbReference type="InterPro" id="IPR036259">
    <property type="entry name" value="MFS_trans_sf"/>
</dbReference>
<evidence type="ECO:0000256" key="7">
    <source>
        <dbReference type="RuleBase" id="RU003346"/>
    </source>
</evidence>
<comment type="caution">
    <text evidence="10">The sequence shown here is derived from an EMBL/GenBank/DDBJ whole genome shotgun (WGS) entry which is preliminary data.</text>
</comment>
<dbReference type="InterPro" id="IPR003663">
    <property type="entry name" value="Sugar/inositol_transpt"/>
</dbReference>
<evidence type="ECO:0000256" key="1">
    <source>
        <dbReference type="ARBA" id="ARBA00004141"/>
    </source>
</evidence>
<evidence type="ECO:0000313" key="10">
    <source>
        <dbReference type="EMBL" id="OAA61662.1"/>
    </source>
</evidence>
<dbReference type="EMBL" id="AZHD01000007">
    <property type="protein sequence ID" value="OAA61662.1"/>
    <property type="molecule type" value="Genomic_DNA"/>
</dbReference>
<feature type="transmembrane region" description="Helical" evidence="8">
    <location>
        <begin position="409"/>
        <end position="432"/>
    </location>
</feature>
<feature type="domain" description="Major facilitator superfamily (MFS) profile" evidence="9">
    <location>
        <begin position="19"/>
        <end position="466"/>
    </location>
</feature>
<feature type="transmembrane region" description="Helical" evidence="8">
    <location>
        <begin position="344"/>
        <end position="368"/>
    </location>
</feature>
<feature type="transmembrane region" description="Helical" evidence="8">
    <location>
        <begin position="12"/>
        <end position="32"/>
    </location>
</feature>
<organism evidence="10 11">
    <name type="scientific">Niveomyces insectorum RCEF 264</name>
    <dbReference type="NCBI Taxonomy" id="1081102"/>
    <lineage>
        <taxon>Eukaryota</taxon>
        <taxon>Fungi</taxon>
        <taxon>Dikarya</taxon>
        <taxon>Ascomycota</taxon>
        <taxon>Pezizomycotina</taxon>
        <taxon>Sordariomycetes</taxon>
        <taxon>Hypocreomycetidae</taxon>
        <taxon>Hypocreales</taxon>
        <taxon>Cordycipitaceae</taxon>
        <taxon>Niveomyces</taxon>
    </lineage>
</organism>
<feature type="transmembrane region" description="Helical" evidence="8">
    <location>
        <begin position="186"/>
        <end position="209"/>
    </location>
</feature>
<name>A0A167UKE6_9HYPO</name>
<proteinExistence type="inferred from homology"/>
<dbReference type="PROSITE" id="PS00217">
    <property type="entry name" value="SUGAR_TRANSPORT_2"/>
    <property type="match status" value="1"/>
</dbReference>
<dbReference type="PROSITE" id="PS50850">
    <property type="entry name" value="MFS"/>
    <property type="match status" value="1"/>
</dbReference>
<dbReference type="NCBIfam" id="TIGR00879">
    <property type="entry name" value="SP"/>
    <property type="match status" value="1"/>
</dbReference>
<dbReference type="InterPro" id="IPR020846">
    <property type="entry name" value="MFS_dom"/>
</dbReference>
<dbReference type="GO" id="GO:0005351">
    <property type="term" value="F:carbohydrate:proton symporter activity"/>
    <property type="evidence" value="ECO:0007669"/>
    <property type="project" value="TreeGrafter"/>
</dbReference>
<evidence type="ECO:0000256" key="4">
    <source>
        <dbReference type="ARBA" id="ARBA00022692"/>
    </source>
</evidence>
<evidence type="ECO:0000313" key="11">
    <source>
        <dbReference type="Proteomes" id="UP000076874"/>
    </source>
</evidence>
<feature type="transmembrane region" description="Helical" evidence="8">
    <location>
        <begin position="155"/>
        <end position="174"/>
    </location>
</feature>
<evidence type="ECO:0000256" key="2">
    <source>
        <dbReference type="ARBA" id="ARBA00010992"/>
    </source>
</evidence>
<feature type="transmembrane region" description="Helical" evidence="8">
    <location>
        <begin position="122"/>
        <end position="143"/>
    </location>
</feature>
<gene>
    <name evidence="10" type="ORF">SPI_04521</name>
</gene>
<comment type="subcellular location">
    <subcellularLocation>
        <location evidence="1">Membrane</location>
        <topology evidence="1">Multi-pass membrane protein</topology>
    </subcellularLocation>
</comment>
<evidence type="ECO:0000256" key="8">
    <source>
        <dbReference type="SAM" id="Phobius"/>
    </source>
</evidence>
<accession>A0A167UKE6</accession>
<dbReference type="GO" id="GO:0016020">
    <property type="term" value="C:membrane"/>
    <property type="evidence" value="ECO:0007669"/>
    <property type="project" value="UniProtKB-SubCell"/>
</dbReference>
<reference evidence="10 11" key="1">
    <citation type="journal article" date="2016" name="Genome Biol. Evol.">
        <title>Divergent and convergent evolution of fungal pathogenicity.</title>
        <authorList>
            <person name="Shang Y."/>
            <person name="Xiao G."/>
            <person name="Zheng P."/>
            <person name="Cen K."/>
            <person name="Zhan S."/>
            <person name="Wang C."/>
        </authorList>
    </citation>
    <scope>NUCLEOTIDE SEQUENCE [LARGE SCALE GENOMIC DNA]</scope>
    <source>
        <strain evidence="10 11">RCEF 264</strain>
    </source>
</reference>
<dbReference type="PANTHER" id="PTHR48022:SF10">
    <property type="entry name" value="MAJOR FACILITATOR SUPERFAMILY (MFS) PROFILE DOMAIN-CONTAINING PROTEIN"/>
    <property type="match status" value="1"/>
</dbReference>
<feature type="transmembrane region" description="Helical" evidence="8">
    <location>
        <begin position="374"/>
        <end position="397"/>
    </location>
</feature>
<dbReference type="Gene3D" id="1.20.1250.20">
    <property type="entry name" value="MFS general substrate transporter like domains"/>
    <property type="match status" value="1"/>
</dbReference>
<feature type="transmembrane region" description="Helical" evidence="8">
    <location>
        <begin position="97"/>
        <end position="116"/>
    </location>
</feature>
<dbReference type="FunFam" id="1.20.1250.20:FF:000078">
    <property type="entry name" value="MFS maltose transporter, putative"/>
    <property type="match status" value="1"/>
</dbReference>
<sequence length="519" mass="56664">MISPERNTLLAANWRCLLICLFVSLANCQYGFDTNALAGFQAMAGFLRIFGYADPKSASGYNIHTKPQQLISSFLNVGTIVGAVAAVPFSHRFGRRHAIWAGCGVSFVACAVQLASTTLGGLYAGRILMGVANGFFTTFSNVYTVEAAPPHLRGMIVSFFGLWVNIGSVLGSVCDNYTKNYTTSRIAYQIPLAVLFVLPTLLAVLVVFIPESPRWLLVQDRPEDARAALARLRGGSLPRAFLDEEFVEMQRGIAEERALASSASFLDMFRGTNLRRTVISAGAVVTHAATGLWFILSFGTYFFQAAGLNKPFLASVLGTVTGLGGAIVGLFLTHRLFGRRTMMMVGATGCACCMLAIAVAYTVAAGSLAAGRALLAFAFMFYFFYNGFIGTVSWPIAGEVVASRLRVSTISLGTGFNYFFNWLISYCSPYFINKDDLNWGPKYGYIWAGANFAALVFIIFMVPETKGRSLEEIDELFENRVSVWRFKSYQCISSEAAKEIVKKDHEAGLPEPNVVHIEL</sequence>
<keyword evidence="6 8" id="KW-0472">Membrane</keyword>
<dbReference type="Pfam" id="PF00083">
    <property type="entry name" value="Sugar_tr"/>
    <property type="match status" value="1"/>
</dbReference>
<evidence type="ECO:0000256" key="5">
    <source>
        <dbReference type="ARBA" id="ARBA00022989"/>
    </source>
</evidence>
<feature type="transmembrane region" description="Helical" evidence="8">
    <location>
        <begin position="444"/>
        <end position="462"/>
    </location>
</feature>
<evidence type="ECO:0000256" key="3">
    <source>
        <dbReference type="ARBA" id="ARBA00022448"/>
    </source>
</evidence>
<feature type="transmembrane region" description="Helical" evidence="8">
    <location>
        <begin position="70"/>
        <end position="90"/>
    </location>
</feature>
<dbReference type="Proteomes" id="UP000076874">
    <property type="component" value="Unassembled WGS sequence"/>
</dbReference>
<protein>
    <submittedName>
        <fullName evidence="10">General substrate transporter</fullName>
    </submittedName>
</protein>
<keyword evidence="11" id="KW-1185">Reference proteome</keyword>
<dbReference type="AlphaFoldDB" id="A0A167UKE6"/>
<dbReference type="InterPro" id="IPR005829">
    <property type="entry name" value="Sugar_transporter_CS"/>
</dbReference>
<keyword evidence="4 8" id="KW-0812">Transmembrane</keyword>
<dbReference type="SUPFAM" id="SSF103473">
    <property type="entry name" value="MFS general substrate transporter"/>
    <property type="match status" value="1"/>
</dbReference>
<dbReference type="InterPro" id="IPR005828">
    <property type="entry name" value="MFS_sugar_transport-like"/>
</dbReference>
<evidence type="ECO:0000256" key="6">
    <source>
        <dbReference type="ARBA" id="ARBA00023136"/>
    </source>
</evidence>
<feature type="transmembrane region" description="Helical" evidence="8">
    <location>
        <begin position="278"/>
        <end position="300"/>
    </location>
</feature>
<dbReference type="InterPro" id="IPR050360">
    <property type="entry name" value="MFS_Sugar_Transporters"/>
</dbReference>
<keyword evidence="5 8" id="KW-1133">Transmembrane helix</keyword>
<dbReference type="PANTHER" id="PTHR48022">
    <property type="entry name" value="PLASTIDIC GLUCOSE TRANSPORTER 4"/>
    <property type="match status" value="1"/>
</dbReference>
<dbReference type="OrthoDB" id="6612291at2759"/>
<feature type="transmembrane region" description="Helical" evidence="8">
    <location>
        <begin position="312"/>
        <end position="332"/>
    </location>
</feature>
<evidence type="ECO:0000259" key="9">
    <source>
        <dbReference type="PROSITE" id="PS50850"/>
    </source>
</evidence>
<comment type="similarity">
    <text evidence="2 7">Belongs to the major facilitator superfamily. Sugar transporter (TC 2.A.1.1) family.</text>
</comment>
<keyword evidence="3 7" id="KW-0813">Transport</keyword>